<dbReference type="AlphaFoldDB" id="F3L5Q9"/>
<dbReference type="InterPro" id="IPR048760">
    <property type="entry name" value="VP0354-like_sensor_dom"/>
</dbReference>
<dbReference type="eggNOG" id="COG3706">
    <property type="taxonomic scope" value="Bacteria"/>
</dbReference>
<dbReference type="NCBIfam" id="TIGR00254">
    <property type="entry name" value="GGDEF"/>
    <property type="match status" value="1"/>
</dbReference>
<comment type="caution">
    <text evidence="4">The sequence shown here is derived from an EMBL/GenBank/DDBJ whole genome shotgun (WGS) entry which is preliminary data.</text>
</comment>
<evidence type="ECO:0000256" key="2">
    <source>
        <dbReference type="ARBA" id="ARBA00012528"/>
    </source>
</evidence>
<dbReference type="SUPFAM" id="SSF52833">
    <property type="entry name" value="Thioredoxin-like"/>
    <property type="match status" value="1"/>
</dbReference>
<evidence type="ECO:0000313" key="5">
    <source>
        <dbReference type="Proteomes" id="UP000005615"/>
    </source>
</evidence>
<dbReference type="InterPro" id="IPR043128">
    <property type="entry name" value="Rev_trsase/Diguanyl_cyclase"/>
</dbReference>
<keyword evidence="5" id="KW-1185">Reference proteome</keyword>
<dbReference type="EMBL" id="AEIG01000124">
    <property type="protein sequence ID" value="EGG28326.1"/>
    <property type="molecule type" value="Genomic_DNA"/>
</dbReference>
<name>F3L5Q9_9GAMM</name>
<dbReference type="Gene3D" id="3.30.450.20">
    <property type="entry name" value="PAS domain"/>
    <property type="match status" value="1"/>
</dbReference>
<dbReference type="FunFam" id="3.30.70.270:FF:000001">
    <property type="entry name" value="Diguanylate cyclase domain protein"/>
    <property type="match status" value="1"/>
</dbReference>
<dbReference type="EC" id="2.7.7.65" evidence="2"/>
<protein>
    <recommendedName>
        <fullName evidence="2">diguanylate cyclase</fullName>
        <ecNumber evidence="2">2.7.7.65</ecNumber>
    </recommendedName>
</protein>
<dbReference type="InterPro" id="IPR029151">
    <property type="entry name" value="Sensor-like_sf"/>
</dbReference>
<organism evidence="4 5">
    <name type="scientific">Aequoribacter fuscus</name>
    <dbReference type="NCBI Taxonomy" id="2518989"/>
    <lineage>
        <taxon>Bacteria</taxon>
        <taxon>Pseudomonadati</taxon>
        <taxon>Pseudomonadota</taxon>
        <taxon>Gammaproteobacteria</taxon>
        <taxon>Cellvibrionales</taxon>
        <taxon>Halieaceae</taxon>
        <taxon>Aequoribacter</taxon>
    </lineage>
</organism>
<dbReference type="InterPro" id="IPR000866">
    <property type="entry name" value="AhpC/TSA"/>
</dbReference>
<dbReference type="eggNOG" id="COG0450">
    <property type="taxonomic scope" value="Bacteria"/>
</dbReference>
<gene>
    <name evidence="4" type="ORF">IMCC3088_339</name>
</gene>
<reference evidence="4 5" key="1">
    <citation type="journal article" date="2011" name="J. Bacteriol.">
        <title>Genome sequence of strain IMCC3088, a proteorhodopsin-containing marine bacterium belonging to the OM60/NOR5 clade.</title>
        <authorList>
            <person name="Jang Y."/>
            <person name="Oh H.M."/>
            <person name="Kang I."/>
            <person name="Lee K."/>
            <person name="Yang S.J."/>
            <person name="Cho J.C."/>
        </authorList>
    </citation>
    <scope>NUCLEOTIDE SEQUENCE [LARGE SCALE GENOMIC DNA]</scope>
    <source>
        <strain evidence="4 5">IMCC3088</strain>
    </source>
</reference>
<dbReference type="PROSITE" id="PS50887">
    <property type="entry name" value="GGDEF"/>
    <property type="match status" value="1"/>
</dbReference>
<dbReference type="Pfam" id="PF00578">
    <property type="entry name" value="AhpC-TSA"/>
    <property type="match status" value="1"/>
</dbReference>
<dbReference type="InterPro" id="IPR000160">
    <property type="entry name" value="GGDEF_dom"/>
</dbReference>
<dbReference type="Pfam" id="PF00990">
    <property type="entry name" value="GGDEF"/>
    <property type="match status" value="1"/>
</dbReference>
<dbReference type="InterPro" id="IPR029787">
    <property type="entry name" value="Nucleotide_cyclase"/>
</dbReference>
<comment type="catalytic activity">
    <reaction evidence="3">
        <text>2 GTP = 3',3'-c-di-GMP + 2 diphosphate</text>
        <dbReference type="Rhea" id="RHEA:24898"/>
        <dbReference type="ChEBI" id="CHEBI:33019"/>
        <dbReference type="ChEBI" id="CHEBI:37565"/>
        <dbReference type="ChEBI" id="CHEBI:58805"/>
        <dbReference type="EC" id="2.7.7.65"/>
    </reaction>
</comment>
<evidence type="ECO:0000256" key="3">
    <source>
        <dbReference type="ARBA" id="ARBA00034247"/>
    </source>
</evidence>
<dbReference type="InterPro" id="IPR013766">
    <property type="entry name" value="Thioredoxin_domain"/>
</dbReference>
<dbReference type="Proteomes" id="UP000005615">
    <property type="component" value="Unassembled WGS sequence"/>
</dbReference>
<dbReference type="SUPFAM" id="SSF55073">
    <property type="entry name" value="Nucleotide cyclase"/>
    <property type="match status" value="1"/>
</dbReference>
<dbReference type="GO" id="GO:0016491">
    <property type="term" value="F:oxidoreductase activity"/>
    <property type="evidence" value="ECO:0007669"/>
    <property type="project" value="InterPro"/>
</dbReference>
<dbReference type="Gene3D" id="3.40.30.10">
    <property type="entry name" value="Glutaredoxin"/>
    <property type="match status" value="1"/>
</dbReference>
<proteinExistence type="predicted"/>
<dbReference type="GO" id="GO:0052621">
    <property type="term" value="F:diguanylate cyclase activity"/>
    <property type="evidence" value="ECO:0007669"/>
    <property type="project" value="UniProtKB-EC"/>
</dbReference>
<dbReference type="Pfam" id="PF21623">
    <property type="entry name" value="HK_sensor_dom_bact"/>
    <property type="match status" value="1"/>
</dbReference>
<dbReference type="STRING" id="2518989.IMCC3088_339"/>
<dbReference type="OrthoDB" id="9812811at2"/>
<comment type="cofactor">
    <cofactor evidence="1">
        <name>Mg(2+)</name>
        <dbReference type="ChEBI" id="CHEBI:18420"/>
    </cofactor>
</comment>
<dbReference type="PANTHER" id="PTHR45138">
    <property type="entry name" value="REGULATORY COMPONENTS OF SENSORY TRANSDUCTION SYSTEM"/>
    <property type="match status" value="1"/>
</dbReference>
<evidence type="ECO:0000313" key="4">
    <source>
        <dbReference type="EMBL" id="EGG28326.1"/>
    </source>
</evidence>
<dbReference type="InterPro" id="IPR050469">
    <property type="entry name" value="Diguanylate_Cyclase"/>
</dbReference>
<dbReference type="Gene3D" id="3.30.70.270">
    <property type="match status" value="1"/>
</dbReference>
<dbReference type="SUPFAM" id="SSF103190">
    <property type="entry name" value="Sensory domain-like"/>
    <property type="match status" value="1"/>
</dbReference>
<dbReference type="GO" id="GO:0016209">
    <property type="term" value="F:antioxidant activity"/>
    <property type="evidence" value="ECO:0007669"/>
    <property type="project" value="InterPro"/>
</dbReference>
<sequence length="705" mass="79051">MNKLRAQLQIVGFCLLLGLALGHGTFVYDFFQRTAEVEQDAAQRVQNELEDGAEGYRRFVYDASRHGHLIAEMPMVKRLLVPNGGSTADDVALALDRFADIYGRYLQVRVLDSEGVEIIRFDRPDKSKPAFRSYDLQDKSSRPYVVAAQSLPRFHSYVSEISANMERGQIVVPHVPTFRSVVPVDDGEKTVGFVVLNARVGDILASVAAELLPFLSNYEVIFYVGEKQFWQLKNGQWNWDTSTSVQSWVNQQNAQLFSAEVAMRNQAPITDQIVKGAQSPFQIYDFDQRRQLHTNFVDKMYVKLSVPHAEWESHVARELEKENVGAYLTIIAFSSLVSLLVSGLVLVYVNQQKARNQRLAEAKRLAQTDHLTGVWSRAGFEEGLEALRARLGSDVRHLGICLLDVDHFKHINDTWGHATGDTVLRELAKVVKRELRDYDLLARWGGEEFVIMLEGVSSQVAKNVAERIRQAVASHVFSTELGQSVDVTISMGVTLMSKGSLDQALERADNAMYLAKTEGRNQVRLTLSQDSSKEVLNIGDTVPDYLLKTDEGEFLLSDYMGGRWLILFSHPKDYTPVCTSELAKIAQMSDVWDSLNTKPIALSLDSIEQHVGWKQDIAKVAGCAVKFPLIADTDLDLAKAFNMIPAHAVLANNWTADDVQTVRGVFILSPDKRLRLSLLYPMSIGRDFNEIVRLLKALQSQDAAQ</sequence>
<dbReference type="CDD" id="cd01949">
    <property type="entry name" value="GGDEF"/>
    <property type="match status" value="1"/>
</dbReference>
<accession>F3L5Q9</accession>
<dbReference type="InterPro" id="IPR036249">
    <property type="entry name" value="Thioredoxin-like_sf"/>
</dbReference>
<evidence type="ECO:0000256" key="1">
    <source>
        <dbReference type="ARBA" id="ARBA00001946"/>
    </source>
</evidence>
<dbReference type="SMART" id="SM00267">
    <property type="entry name" value="GGDEF"/>
    <property type="match status" value="1"/>
</dbReference>
<dbReference type="PROSITE" id="PS51352">
    <property type="entry name" value="THIOREDOXIN_2"/>
    <property type="match status" value="1"/>
</dbReference>
<dbReference type="RefSeq" id="WP_009577203.1">
    <property type="nucleotide sequence ID" value="NZ_AEIG01000124.1"/>
</dbReference>
<dbReference type="PANTHER" id="PTHR45138:SF9">
    <property type="entry name" value="DIGUANYLATE CYCLASE DGCM-RELATED"/>
    <property type="match status" value="1"/>
</dbReference>